<dbReference type="OrthoDB" id="440424at2759"/>
<feature type="transmembrane region" description="Helical" evidence="6">
    <location>
        <begin position="188"/>
        <end position="212"/>
    </location>
</feature>
<keyword evidence="5 6" id="KW-0472">Membrane</keyword>
<gene>
    <name evidence="7" type="ORF">ALEPTO_LOCUS13303</name>
</gene>
<dbReference type="PANTHER" id="PTHR16932">
    <property type="entry name" value="INTERFERON ALPHA-INDUCIBLE PROTEIN 27"/>
    <property type="match status" value="1"/>
</dbReference>
<name>A0A9N9ITW0_9GLOM</name>
<evidence type="ECO:0000256" key="3">
    <source>
        <dbReference type="ARBA" id="ARBA00022692"/>
    </source>
</evidence>
<evidence type="ECO:0000256" key="2">
    <source>
        <dbReference type="ARBA" id="ARBA00007262"/>
    </source>
</evidence>
<keyword evidence="4 6" id="KW-1133">Transmembrane helix</keyword>
<evidence type="ECO:0000256" key="5">
    <source>
        <dbReference type="ARBA" id="ARBA00023136"/>
    </source>
</evidence>
<proteinExistence type="inferred from homology"/>
<dbReference type="SUPFAM" id="SSF58113">
    <property type="entry name" value="Apolipoprotein A-I"/>
    <property type="match status" value="1"/>
</dbReference>
<dbReference type="GO" id="GO:0016020">
    <property type="term" value="C:membrane"/>
    <property type="evidence" value="ECO:0007669"/>
    <property type="project" value="UniProtKB-SubCell"/>
</dbReference>
<dbReference type="InterPro" id="IPR009311">
    <property type="entry name" value="IFI6/IFI27-like"/>
</dbReference>
<evidence type="ECO:0000313" key="8">
    <source>
        <dbReference type="Proteomes" id="UP000789508"/>
    </source>
</evidence>
<dbReference type="InterPro" id="IPR038213">
    <property type="entry name" value="IFI6/IFI27-like_sf"/>
</dbReference>
<evidence type="ECO:0000256" key="6">
    <source>
        <dbReference type="SAM" id="Phobius"/>
    </source>
</evidence>
<dbReference type="PANTHER" id="PTHR16932:SF18">
    <property type="entry name" value="INTERFERON, ALPHA-INDUCIBLE PROTEIN 27-LIKE 2"/>
    <property type="match status" value="1"/>
</dbReference>
<sequence length="214" mass="23169">SDVSNKLPSQDEVKQIFNEIKDKINVVFDEIKEKASDVSNKLPSQDEVKQKFNEIFNEIRDKINVVFDEIKEKASDVLNNLFSQVKQKFNEIKENFPSLSEIKEKITECWDRTDNFVTEHDILSSLAISAASVVAAKTTFFSVLSSLGFTSNGVATGSVASSWMSTFLGSVPAESLFASLQSAGATGAVGLIGGSVLVGVVVIVFAGSYLALNS</sequence>
<dbReference type="AlphaFoldDB" id="A0A9N9ITW0"/>
<dbReference type="EMBL" id="CAJVPS010040842">
    <property type="protein sequence ID" value="CAG8751243.1"/>
    <property type="molecule type" value="Genomic_DNA"/>
</dbReference>
<feature type="non-terminal residue" evidence="7">
    <location>
        <position position="1"/>
    </location>
</feature>
<dbReference type="Gene3D" id="6.10.110.10">
    <property type="match status" value="1"/>
</dbReference>
<comment type="caution">
    <text evidence="7">The sequence shown here is derived from an EMBL/GenBank/DDBJ whole genome shotgun (WGS) entry which is preliminary data.</text>
</comment>
<keyword evidence="3 6" id="KW-0812">Transmembrane</keyword>
<organism evidence="7 8">
    <name type="scientific">Ambispora leptoticha</name>
    <dbReference type="NCBI Taxonomy" id="144679"/>
    <lineage>
        <taxon>Eukaryota</taxon>
        <taxon>Fungi</taxon>
        <taxon>Fungi incertae sedis</taxon>
        <taxon>Mucoromycota</taxon>
        <taxon>Glomeromycotina</taxon>
        <taxon>Glomeromycetes</taxon>
        <taxon>Archaeosporales</taxon>
        <taxon>Ambisporaceae</taxon>
        <taxon>Ambispora</taxon>
    </lineage>
</organism>
<accession>A0A9N9ITW0</accession>
<evidence type="ECO:0000313" key="7">
    <source>
        <dbReference type="EMBL" id="CAG8751243.1"/>
    </source>
</evidence>
<dbReference type="Gene3D" id="1.20.120.20">
    <property type="entry name" value="Apolipoprotein"/>
    <property type="match status" value="1"/>
</dbReference>
<dbReference type="Proteomes" id="UP000789508">
    <property type="component" value="Unassembled WGS sequence"/>
</dbReference>
<evidence type="ECO:0000256" key="4">
    <source>
        <dbReference type="ARBA" id="ARBA00022989"/>
    </source>
</evidence>
<reference evidence="7" key="1">
    <citation type="submission" date="2021-06" db="EMBL/GenBank/DDBJ databases">
        <authorList>
            <person name="Kallberg Y."/>
            <person name="Tangrot J."/>
            <person name="Rosling A."/>
        </authorList>
    </citation>
    <scope>NUCLEOTIDE SEQUENCE</scope>
    <source>
        <strain evidence="7">FL130A</strain>
    </source>
</reference>
<comment type="subcellular location">
    <subcellularLocation>
        <location evidence="1">Membrane</location>
        <topology evidence="1">Multi-pass membrane protein</topology>
    </subcellularLocation>
</comment>
<comment type="similarity">
    <text evidence="2">Belongs to the IFI6/IFI27 family.</text>
</comment>
<evidence type="ECO:0000256" key="1">
    <source>
        <dbReference type="ARBA" id="ARBA00004141"/>
    </source>
</evidence>
<protein>
    <submittedName>
        <fullName evidence="7">10121_t:CDS:1</fullName>
    </submittedName>
</protein>
<dbReference type="Pfam" id="PF06140">
    <property type="entry name" value="Ifi-6-16"/>
    <property type="match status" value="1"/>
</dbReference>
<keyword evidence="8" id="KW-1185">Reference proteome</keyword>